<keyword evidence="3" id="KW-1185">Reference proteome</keyword>
<dbReference type="SUPFAM" id="SSF50129">
    <property type="entry name" value="GroES-like"/>
    <property type="match status" value="1"/>
</dbReference>
<dbReference type="SUPFAM" id="SSF51735">
    <property type="entry name" value="NAD(P)-binding Rossmann-fold domains"/>
    <property type="match status" value="1"/>
</dbReference>
<dbReference type="Pfam" id="PF08240">
    <property type="entry name" value="ADH_N"/>
    <property type="match status" value="1"/>
</dbReference>
<dbReference type="Gene3D" id="3.90.180.10">
    <property type="entry name" value="Medium-chain alcohol dehydrogenases, catalytic domain"/>
    <property type="match status" value="1"/>
</dbReference>
<proteinExistence type="predicted"/>
<dbReference type="InterPro" id="IPR020843">
    <property type="entry name" value="ER"/>
</dbReference>
<dbReference type="SMART" id="SM00829">
    <property type="entry name" value="PKS_ER"/>
    <property type="match status" value="1"/>
</dbReference>
<dbReference type="Pfam" id="PF00107">
    <property type="entry name" value="ADH_zinc_N"/>
    <property type="match status" value="1"/>
</dbReference>
<evidence type="ECO:0000259" key="1">
    <source>
        <dbReference type="SMART" id="SM00829"/>
    </source>
</evidence>
<dbReference type="RefSeq" id="WP_258798604.1">
    <property type="nucleotide sequence ID" value="NZ_JANTHX010000007.1"/>
</dbReference>
<dbReference type="InterPro" id="IPR013149">
    <property type="entry name" value="ADH-like_C"/>
</dbReference>
<dbReference type="PANTHER" id="PTHR43677">
    <property type="entry name" value="SHORT-CHAIN DEHYDROGENASE/REDUCTASE"/>
    <property type="match status" value="1"/>
</dbReference>
<evidence type="ECO:0000313" key="2">
    <source>
        <dbReference type="EMBL" id="MCS0499554.1"/>
    </source>
</evidence>
<evidence type="ECO:0000313" key="3">
    <source>
        <dbReference type="Proteomes" id="UP001205337"/>
    </source>
</evidence>
<name>A0ABT1ZFR1_9MICO</name>
<dbReference type="InterPro" id="IPR013154">
    <property type="entry name" value="ADH-like_N"/>
</dbReference>
<gene>
    <name evidence="2" type="ORF">NUH29_08315</name>
</gene>
<dbReference type="InterPro" id="IPR036291">
    <property type="entry name" value="NAD(P)-bd_dom_sf"/>
</dbReference>
<sequence>MTSRAWQATGYGEPGEVLALVERDVPDPGPGEIRIRVAAIALNFPDVLLCRGRYQVRPEPPFVPGVECCGTVTAVGADVVGVAVGDRVVGTMIGVMAEEAVLPAGSVFPAPPELTDAEAAALTVGYQTAWVGLHHRANLQSGETVLVTAAAGGVGSAAVQLAAAAGARVIGVVGSAAKGELARRLGAEVVIDRSTEDILARVREETGGRGADVVFDPVGGDTYAAAQRATAFEGRLLIVGFAGGDVQQIPANLLLVKNISAVGVYWGLYLERGSDVPRRAHAALLELISAGVVKPEVTEVPFSEVPAALDRLGAGASVGRLVAVVDGAHA</sequence>
<dbReference type="Gene3D" id="3.40.50.720">
    <property type="entry name" value="NAD(P)-binding Rossmann-like Domain"/>
    <property type="match status" value="1"/>
</dbReference>
<comment type="caution">
    <text evidence="2">The sequence shown here is derived from an EMBL/GenBank/DDBJ whole genome shotgun (WGS) entry which is preliminary data.</text>
</comment>
<dbReference type="InterPro" id="IPR051397">
    <property type="entry name" value="Zn-ADH-like_protein"/>
</dbReference>
<dbReference type="Proteomes" id="UP001205337">
    <property type="component" value="Unassembled WGS sequence"/>
</dbReference>
<dbReference type="PANTHER" id="PTHR43677:SF4">
    <property type="entry name" value="QUINONE OXIDOREDUCTASE-LIKE PROTEIN 2"/>
    <property type="match status" value="1"/>
</dbReference>
<dbReference type="EMBL" id="JANTHX010000007">
    <property type="protein sequence ID" value="MCS0499554.1"/>
    <property type="molecule type" value="Genomic_DNA"/>
</dbReference>
<feature type="domain" description="Enoyl reductase (ER)" evidence="1">
    <location>
        <begin position="15"/>
        <end position="323"/>
    </location>
</feature>
<dbReference type="InterPro" id="IPR011032">
    <property type="entry name" value="GroES-like_sf"/>
</dbReference>
<organism evidence="2 3">
    <name type="scientific">Protaetiibacter mangrovi</name>
    <dbReference type="NCBI Taxonomy" id="2970926"/>
    <lineage>
        <taxon>Bacteria</taxon>
        <taxon>Bacillati</taxon>
        <taxon>Actinomycetota</taxon>
        <taxon>Actinomycetes</taxon>
        <taxon>Micrococcales</taxon>
        <taxon>Microbacteriaceae</taxon>
        <taxon>Protaetiibacter</taxon>
    </lineage>
</organism>
<dbReference type="CDD" id="cd08241">
    <property type="entry name" value="QOR1"/>
    <property type="match status" value="1"/>
</dbReference>
<reference evidence="2 3" key="1">
    <citation type="submission" date="2022-08" db="EMBL/GenBank/DDBJ databases">
        <authorList>
            <person name="Li F."/>
        </authorList>
    </citation>
    <scope>NUCLEOTIDE SEQUENCE [LARGE SCALE GENOMIC DNA]</scope>
    <source>
        <strain evidence="2 3">10F1B-8-1</strain>
    </source>
</reference>
<accession>A0ABT1ZFR1</accession>
<protein>
    <submittedName>
        <fullName evidence="2">NADPH:quinone oxidoreductase family protein</fullName>
    </submittedName>
</protein>